<keyword evidence="8 10" id="KW-0326">Glycosidase</keyword>
<feature type="domain" description="Glycosyl hydrolase family 31 C-terminal" evidence="14">
    <location>
        <begin position="712"/>
        <end position="800"/>
    </location>
</feature>
<dbReference type="GO" id="GO:0005975">
    <property type="term" value="P:carbohydrate metabolic process"/>
    <property type="evidence" value="ECO:0007669"/>
    <property type="project" value="InterPro"/>
</dbReference>
<dbReference type="Pfam" id="PF21365">
    <property type="entry name" value="Glyco_hydro_31_3rd"/>
    <property type="match status" value="1"/>
</dbReference>
<dbReference type="SUPFAM" id="SSF51011">
    <property type="entry name" value="Glycosyl hydrolase domain"/>
    <property type="match status" value="1"/>
</dbReference>
<dbReference type="PANTHER" id="PTHR22762">
    <property type="entry name" value="ALPHA-GLUCOSIDASE"/>
    <property type="match status" value="1"/>
</dbReference>
<dbReference type="PANTHER" id="PTHR22762:SF54">
    <property type="entry name" value="BCDNA.GH04962"/>
    <property type="match status" value="1"/>
</dbReference>
<dbReference type="Gene3D" id="2.60.40.1180">
    <property type="entry name" value="Golgi alpha-mannosidase II"/>
    <property type="match status" value="2"/>
</dbReference>
<keyword evidence="4 11" id="KW-0732">Signal</keyword>
<evidence type="ECO:0000256" key="11">
    <source>
        <dbReference type="SAM" id="SignalP"/>
    </source>
</evidence>
<comment type="similarity">
    <text evidence="3 10">Belongs to the glycosyl hydrolase 31 family.</text>
</comment>
<evidence type="ECO:0000256" key="10">
    <source>
        <dbReference type="RuleBase" id="RU361185"/>
    </source>
</evidence>
<gene>
    <name evidence="15" type="ORF">DAPK24_005890</name>
</gene>
<feature type="signal peptide" evidence="11">
    <location>
        <begin position="1"/>
        <end position="20"/>
    </location>
</feature>
<comment type="pathway">
    <text evidence="2">Glycan metabolism; N-glycan metabolism.</text>
</comment>
<evidence type="ECO:0000256" key="9">
    <source>
        <dbReference type="ARBA" id="ARBA00042895"/>
    </source>
</evidence>
<sequence length="941" mass="109600">MIIQWLYCVTWLFLFAPSNAVKEYLFKKCEQNGFCHRNRHFASEISKSFENYEPKYQLDRSTFVIDEQNGLFNGIMQKQLNDGSFKDLVFEISIVEDYNLRFKLDERDRKSEITKDIKVNPERYNEASKWAFNSELTQKSFSYQILDDEITMIYGENNEYESLIKMHPFRITVFYNNVKQIVLNDRDFLNLEHYRENDEFDQINVSLEESKFNSFVDTFKDSKSDTLPLGPESVGLDFTFVNYTHVYGIPEHSDSFSLKDTTNSDPYRLFNVDIFEYEVQSKLSMYGSIPLMIAVKEDVAASVFWINSADTYIDIKKNLMANDFKDTPFIWKDDSTTSVKTHWMSENGIIDVILSVKPTPMEISKAYSDITGSTTLPNLFSIGYHQCRWNYNNLEDLLEVHSNFDKHEIPYDTIWLDIEYTDEKKFFTWDKSLFPNPDKMMSILDETRRQLVVIVDPHIKSDYHISSSIIDKQLGIQNINSKSIEKTYHGHCWPGDSIWIDSLNSKSQAFWNKQFINGSDLLGYSTNGHLWNDMNEPSIFNGPETSAPKDLVHYNDWEHRSIHNLYGLSFHELTYNSLLNRNPSKRPFILTRSFFAGSQRTAAMWTGDNMSTWEHLKQTVPMILTMNAVGFPFAGTDVGGFFGNPTSDLLVRWYQTGIWYPFFRAHAHIDSRRREPWIAGGEYTDYMRDAIKLRYKLLPLFYTQFWKSSITGEPVMKSLLWENPSDLNGYDIDNEFFMNGLFIRPVVEENAEFVDIYFPCDEETYYNFFNLNKKIESCQTVNVKVALDTIPVYVKSGNIITTKDRYRRSAQLMKYDPYTLYVVIGSTGLAKGKLYADDGETFGHKDGDYLEVDFIADNSKRVIEGVVNHNNLSGFVKSLKDNNVTINKVIVVGSGKNIPQKADIKQGNEEWESEIIYTPEDNYFVIRNPKVLITSDWSIMY</sequence>
<dbReference type="AlphaFoldDB" id="A0AAV5R049"/>
<dbReference type="Proteomes" id="UP001378960">
    <property type="component" value="Unassembled WGS sequence"/>
</dbReference>
<keyword evidence="7" id="KW-0325">Glycoprotein</keyword>
<dbReference type="CDD" id="cd06603">
    <property type="entry name" value="GH31_GANC_GANAB_alpha"/>
    <property type="match status" value="1"/>
</dbReference>
<evidence type="ECO:0000256" key="2">
    <source>
        <dbReference type="ARBA" id="ARBA00004833"/>
    </source>
</evidence>
<dbReference type="EMBL" id="BTGB01000001">
    <property type="protein sequence ID" value="GMM44014.1"/>
    <property type="molecule type" value="Genomic_DNA"/>
</dbReference>
<dbReference type="GO" id="GO:0030246">
    <property type="term" value="F:carbohydrate binding"/>
    <property type="evidence" value="ECO:0007669"/>
    <property type="project" value="InterPro"/>
</dbReference>
<protein>
    <recommendedName>
        <fullName evidence="9">Glucosidase II subunit alpha</fullName>
    </recommendedName>
</protein>
<dbReference type="Pfam" id="PF01055">
    <property type="entry name" value="Glyco_hydro_31_2nd"/>
    <property type="match status" value="1"/>
</dbReference>
<dbReference type="InterPro" id="IPR017853">
    <property type="entry name" value="GH"/>
</dbReference>
<evidence type="ECO:0000313" key="15">
    <source>
        <dbReference type="EMBL" id="GMM44014.1"/>
    </source>
</evidence>
<dbReference type="SUPFAM" id="SSF74650">
    <property type="entry name" value="Galactose mutarotase-like"/>
    <property type="match status" value="1"/>
</dbReference>
<evidence type="ECO:0000256" key="6">
    <source>
        <dbReference type="ARBA" id="ARBA00022824"/>
    </source>
</evidence>
<dbReference type="InterPro" id="IPR011013">
    <property type="entry name" value="Gal_mutarotase_sf_dom"/>
</dbReference>
<evidence type="ECO:0000259" key="12">
    <source>
        <dbReference type="Pfam" id="PF01055"/>
    </source>
</evidence>
<evidence type="ECO:0000256" key="4">
    <source>
        <dbReference type="ARBA" id="ARBA00022729"/>
    </source>
</evidence>
<evidence type="ECO:0000256" key="1">
    <source>
        <dbReference type="ARBA" id="ARBA00004240"/>
    </source>
</evidence>
<proteinExistence type="inferred from homology"/>
<dbReference type="GO" id="GO:0006491">
    <property type="term" value="P:N-glycan processing"/>
    <property type="evidence" value="ECO:0007669"/>
    <property type="project" value="TreeGrafter"/>
</dbReference>
<dbReference type="InterPro" id="IPR000322">
    <property type="entry name" value="Glyco_hydro_31_TIM"/>
</dbReference>
<comment type="caution">
    <text evidence="15">The sequence shown here is derived from an EMBL/GenBank/DDBJ whole genome shotgun (WGS) entry which is preliminary data.</text>
</comment>
<accession>A0AAV5R049</accession>
<dbReference type="InterPro" id="IPR025887">
    <property type="entry name" value="Glyco_hydro_31_N_dom"/>
</dbReference>
<evidence type="ECO:0000259" key="13">
    <source>
        <dbReference type="Pfam" id="PF13802"/>
    </source>
</evidence>
<dbReference type="CDD" id="cd14752">
    <property type="entry name" value="GH31_N"/>
    <property type="match status" value="1"/>
</dbReference>
<evidence type="ECO:0000256" key="8">
    <source>
        <dbReference type="ARBA" id="ARBA00023295"/>
    </source>
</evidence>
<feature type="chain" id="PRO_5043719567" description="Glucosidase II subunit alpha" evidence="11">
    <location>
        <begin position="21"/>
        <end position="941"/>
    </location>
</feature>
<keyword evidence="6" id="KW-0256">Endoplasmic reticulum</keyword>
<name>A0AAV5R049_PICKL</name>
<evidence type="ECO:0000259" key="14">
    <source>
        <dbReference type="Pfam" id="PF21365"/>
    </source>
</evidence>
<evidence type="ECO:0000313" key="16">
    <source>
        <dbReference type="Proteomes" id="UP001378960"/>
    </source>
</evidence>
<dbReference type="SUPFAM" id="SSF51445">
    <property type="entry name" value="(Trans)glycosidases"/>
    <property type="match status" value="1"/>
</dbReference>
<feature type="domain" description="Glycoside hydrolase family 31 TIM barrel" evidence="12">
    <location>
        <begin position="375"/>
        <end position="704"/>
    </location>
</feature>
<organism evidence="15 16">
    <name type="scientific">Pichia kluyveri</name>
    <name type="common">Yeast</name>
    <dbReference type="NCBI Taxonomy" id="36015"/>
    <lineage>
        <taxon>Eukaryota</taxon>
        <taxon>Fungi</taxon>
        <taxon>Dikarya</taxon>
        <taxon>Ascomycota</taxon>
        <taxon>Saccharomycotina</taxon>
        <taxon>Pichiomycetes</taxon>
        <taxon>Pichiales</taxon>
        <taxon>Pichiaceae</taxon>
        <taxon>Pichia</taxon>
    </lineage>
</organism>
<feature type="domain" description="Glycoside hydrolase family 31 N-terminal" evidence="13">
    <location>
        <begin position="90"/>
        <end position="314"/>
    </location>
</feature>
<dbReference type="InterPro" id="IPR048395">
    <property type="entry name" value="Glyco_hydro_31_C"/>
</dbReference>
<evidence type="ECO:0000256" key="3">
    <source>
        <dbReference type="ARBA" id="ARBA00007806"/>
    </source>
</evidence>
<dbReference type="GO" id="GO:0017177">
    <property type="term" value="C:glucosidase II complex"/>
    <property type="evidence" value="ECO:0007669"/>
    <property type="project" value="TreeGrafter"/>
</dbReference>
<reference evidence="15 16" key="1">
    <citation type="journal article" date="2023" name="Elife">
        <title>Identification of key yeast species and microbe-microbe interactions impacting larval growth of Drosophila in the wild.</title>
        <authorList>
            <person name="Mure A."/>
            <person name="Sugiura Y."/>
            <person name="Maeda R."/>
            <person name="Honda K."/>
            <person name="Sakurai N."/>
            <person name="Takahashi Y."/>
            <person name="Watada M."/>
            <person name="Katoh T."/>
            <person name="Gotoh A."/>
            <person name="Gotoh Y."/>
            <person name="Taniguchi I."/>
            <person name="Nakamura K."/>
            <person name="Hayashi T."/>
            <person name="Katayama T."/>
            <person name="Uemura T."/>
            <person name="Hattori Y."/>
        </authorList>
    </citation>
    <scope>NUCLEOTIDE SEQUENCE [LARGE SCALE GENOMIC DNA]</scope>
    <source>
        <strain evidence="15 16">PK-24</strain>
    </source>
</reference>
<dbReference type="Gene3D" id="2.60.40.1760">
    <property type="entry name" value="glycosyl hydrolase (family 31)"/>
    <property type="match status" value="1"/>
</dbReference>
<dbReference type="Gene3D" id="3.20.20.80">
    <property type="entry name" value="Glycosidases"/>
    <property type="match status" value="1"/>
</dbReference>
<keyword evidence="16" id="KW-1185">Reference proteome</keyword>
<evidence type="ECO:0000256" key="7">
    <source>
        <dbReference type="ARBA" id="ARBA00023180"/>
    </source>
</evidence>
<evidence type="ECO:0000256" key="5">
    <source>
        <dbReference type="ARBA" id="ARBA00022801"/>
    </source>
</evidence>
<dbReference type="Pfam" id="PF13802">
    <property type="entry name" value="Gal_mutarotas_2"/>
    <property type="match status" value="1"/>
</dbReference>
<dbReference type="InterPro" id="IPR013780">
    <property type="entry name" value="Glyco_hydro_b"/>
</dbReference>
<keyword evidence="5 10" id="KW-0378">Hydrolase</keyword>
<comment type="subcellular location">
    <subcellularLocation>
        <location evidence="1">Endoplasmic reticulum</location>
    </subcellularLocation>
</comment>
<dbReference type="GO" id="GO:0090599">
    <property type="term" value="F:alpha-glucosidase activity"/>
    <property type="evidence" value="ECO:0007669"/>
    <property type="project" value="TreeGrafter"/>
</dbReference>